<dbReference type="STRING" id="691883.A0A058Z2G0"/>
<dbReference type="EMBL" id="KB932208">
    <property type="protein sequence ID" value="KCV68449.1"/>
    <property type="molecule type" value="Genomic_DNA"/>
</dbReference>
<dbReference type="eggNOG" id="ENOG502QVYF">
    <property type="taxonomic scope" value="Eukaryota"/>
</dbReference>
<evidence type="ECO:0000313" key="2">
    <source>
        <dbReference type="Proteomes" id="UP000030693"/>
    </source>
</evidence>
<reference evidence="1" key="1">
    <citation type="submission" date="2013-04" db="EMBL/GenBank/DDBJ databases">
        <title>The Genome Sequence of Fonticula alba ATCC 38817.</title>
        <authorList>
            <consortium name="The Broad Institute Genomics Platform"/>
            <person name="Russ C."/>
            <person name="Cuomo C."/>
            <person name="Burger G."/>
            <person name="Gray M.W."/>
            <person name="Holland P.W.H."/>
            <person name="King N."/>
            <person name="Lang F.B.F."/>
            <person name="Roger A.J."/>
            <person name="Ruiz-Trillo I."/>
            <person name="Brown M."/>
            <person name="Walker B."/>
            <person name="Young S."/>
            <person name="Zeng Q."/>
            <person name="Gargeya S."/>
            <person name="Fitzgerald M."/>
            <person name="Haas B."/>
            <person name="Abouelleil A."/>
            <person name="Allen A.W."/>
            <person name="Alvarado L."/>
            <person name="Arachchi H.M."/>
            <person name="Berlin A.M."/>
            <person name="Chapman S.B."/>
            <person name="Gainer-Dewar J."/>
            <person name="Goldberg J."/>
            <person name="Griggs A."/>
            <person name="Gujja S."/>
            <person name="Hansen M."/>
            <person name="Howarth C."/>
            <person name="Imamovic A."/>
            <person name="Ireland A."/>
            <person name="Larimer J."/>
            <person name="McCowan C."/>
            <person name="Murphy C."/>
            <person name="Pearson M."/>
            <person name="Poon T.W."/>
            <person name="Priest M."/>
            <person name="Roberts A."/>
            <person name="Saif S."/>
            <person name="Shea T."/>
            <person name="Sisk P."/>
            <person name="Sykes S."/>
            <person name="Wortman J."/>
            <person name="Nusbaum C."/>
            <person name="Birren B."/>
        </authorList>
    </citation>
    <scope>NUCLEOTIDE SEQUENCE [LARGE SCALE GENOMIC DNA]</scope>
    <source>
        <strain evidence="1">ATCC 38817</strain>
    </source>
</reference>
<sequence>MLCRTAVPDFKPASGSLFGQKIAIASMSAAAPPLPEKSQLFSASISLLLADGPELTQVSYQTAASEADLADAGRSLDIELEAAAAAGGSRFKNVTAARMNGPAARRAPAPILRLTAPGDVVETVAPGLSASGATDLFLASASSGRYFLLRASDPSCQADGPAMPAEVLWEAQMPASGSMLQHGYSGAGNWSGVSADSRSLSGYQSGSGGLRLALGRHTQRQALVVEHRPGDVASPPAVLLDAPCSSHPTHVGFHSLPSVSATHDMVVILDGPAVNIFDLRQAERNGCAGRVHLPGVRSLYGCDSTAHGGGALAVAGDDRTVYTIDPRKWSYAAAWPNSLKYEAGRVHFSPTAPMHVYSAGLGDSELTFSSIAGPQRGSRPSTRVDGRWLGLAQTTAHGDDVVVGLTAQGTLYTLQGATWAFGYQPPTAATAATSTSSTAATMTNE</sequence>
<dbReference type="PANTHER" id="PTHR47467:SF1">
    <property type="entry name" value="WD40 REPEAT-CONTAINING PROTEIN"/>
    <property type="match status" value="1"/>
</dbReference>
<dbReference type="GeneID" id="20529468"/>
<evidence type="ECO:0000313" key="1">
    <source>
        <dbReference type="EMBL" id="KCV68449.1"/>
    </source>
</evidence>
<keyword evidence="2" id="KW-1185">Reference proteome</keyword>
<accession>A0A058Z2G0</accession>
<proteinExistence type="predicted"/>
<name>A0A058Z2G0_FONAL</name>
<dbReference type="Proteomes" id="UP000030693">
    <property type="component" value="Unassembled WGS sequence"/>
</dbReference>
<organism evidence="1">
    <name type="scientific">Fonticula alba</name>
    <name type="common">Slime mold</name>
    <dbReference type="NCBI Taxonomy" id="691883"/>
    <lineage>
        <taxon>Eukaryota</taxon>
        <taxon>Rotosphaerida</taxon>
        <taxon>Fonticulaceae</taxon>
        <taxon>Fonticula</taxon>
    </lineage>
</organism>
<dbReference type="PANTHER" id="PTHR47467">
    <property type="entry name" value="OS01G0867200 PROTEIN"/>
    <property type="match status" value="1"/>
</dbReference>
<dbReference type="RefSeq" id="XP_009496881.1">
    <property type="nucleotide sequence ID" value="XM_009498606.1"/>
</dbReference>
<gene>
    <name evidence="1" type="ORF">H696_04743</name>
</gene>
<protein>
    <submittedName>
        <fullName evidence="1">Uncharacterized protein</fullName>
    </submittedName>
</protein>
<dbReference type="AlphaFoldDB" id="A0A058Z2G0"/>